<comment type="caution">
    <text evidence="1">The sequence shown here is derived from an EMBL/GenBank/DDBJ whole genome shotgun (WGS) entry which is preliminary data.</text>
</comment>
<evidence type="ECO:0000313" key="2">
    <source>
        <dbReference type="Proteomes" id="UP001295794"/>
    </source>
</evidence>
<dbReference type="AlphaFoldDB" id="A0AAD2JXW4"/>
<dbReference type="EMBL" id="CAVNYO010000136">
    <property type="protein sequence ID" value="CAK5267987.1"/>
    <property type="molecule type" value="Genomic_DNA"/>
</dbReference>
<gene>
    <name evidence="1" type="ORF">MYCIT1_LOCUS10951</name>
</gene>
<keyword evidence="2" id="KW-1185">Reference proteome</keyword>
<sequence>MNIDHRMLALDPTAILSMLISRPAPLSRICAFNLTGYGPTPMSAVLIEPTFTPVSYTVTPSGPKTSLIWYADPPGTNAEVPIVWKRW</sequence>
<accession>A0AAD2JXW4</accession>
<proteinExistence type="predicted"/>
<evidence type="ECO:0000313" key="1">
    <source>
        <dbReference type="EMBL" id="CAK5267987.1"/>
    </source>
</evidence>
<organism evidence="1 2">
    <name type="scientific">Mycena citricolor</name>
    <dbReference type="NCBI Taxonomy" id="2018698"/>
    <lineage>
        <taxon>Eukaryota</taxon>
        <taxon>Fungi</taxon>
        <taxon>Dikarya</taxon>
        <taxon>Basidiomycota</taxon>
        <taxon>Agaricomycotina</taxon>
        <taxon>Agaricomycetes</taxon>
        <taxon>Agaricomycetidae</taxon>
        <taxon>Agaricales</taxon>
        <taxon>Marasmiineae</taxon>
        <taxon>Mycenaceae</taxon>
        <taxon>Mycena</taxon>
    </lineage>
</organism>
<dbReference type="Proteomes" id="UP001295794">
    <property type="component" value="Unassembled WGS sequence"/>
</dbReference>
<feature type="non-terminal residue" evidence="1">
    <location>
        <position position="87"/>
    </location>
</feature>
<protein>
    <submittedName>
        <fullName evidence="1">Uncharacterized protein</fullName>
    </submittedName>
</protein>
<name>A0AAD2JXW4_9AGAR</name>
<reference evidence="1" key="1">
    <citation type="submission" date="2023-11" db="EMBL/GenBank/DDBJ databases">
        <authorList>
            <person name="De Vega J J."/>
            <person name="De Vega J J."/>
        </authorList>
    </citation>
    <scope>NUCLEOTIDE SEQUENCE</scope>
</reference>